<dbReference type="InterPro" id="IPR043519">
    <property type="entry name" value="NT_sf"/>
</dbReference>
<proteinExistence type="predicted"/>
<dbReference type="Gene3D" id="3.30.460.10">
    <property type="entry name" value="Beta Polymerase, domain 2"/>
    <property type="match status" value="1"/>
</dbReference>
<sequence>MGEAFVKIEKYQERWPREFEAEKKALSGALKEDILSIEHIGSTSVPGLAAKPILDIAAGVTDLRAAELYIGPLKEFGYEFVHHPHFPQRRFFRRGEWGAGTHHLHLYVYQSESWNNQILFRDYLRNNSDAMREYERLKVELARKYASDRTAYTEGKGPFVEGILAKAKNVWRTML</sequence>
<reference evidence="1 2" key="1">
    <citation type="journal article" date="2017" name="Int. J. Syst. Evol. Microbiol.">
        <title>Bacillus mangrovi sp. nov., isolated from a sediment sample from a mangrove forest.</title>
        <authorList>
            <person name="Gupta V."/>
            <person name="Singh P.K."/>
            <person name="Korpole S."/>
            <person name="Tanuku N.R.S."/>
            <person name="Pinnaka A.K."/>
        </authorList>
    </citation>
    <scope>NUCLEOTIDE SEQUENCE [LARGE SCALE GENOMIC DNA]</scope>
    <source>
        <strain evidence="1 2">KCTC 33872</strain>
    </source>
</reference>
<dbReference type="EMBL" id="WMIB01000020">
    <property type="protein sequence ID" value="MTH54936.1"/>
    <property type="molecule type" value="Genomic_DNA"/>
</dbReference>
<protein>
    <submittedName>
        <fullName evidence="1">GrpB family protein</fullName>
    </submittedName>
</protein>
<comment type="caution">
    <text evidence="1">The sequence shown here is derived from an EMBL/GenBank/DDBJ whole genome shotgun (WGS) entry which is preliminary data.</text>
</comment>
<keyword evidence="2" id="KW-1185">Reference proteome</keyword>
<gene>
    <name evidence="1" type="ORF">GKZ89_16155</name>
</gene>
<accession>A0A7X2S8Z0</accession>
<dbReference type="SUPFAM" id="SSF81301">
    <property type="entry name" value="Nucleotidyltransferase"/>
    <property type="match status" value="1"/>
</dbReference>
<dbReference type="PANTHER" id="PTHR34822:SF1">
    <property type="entry name" value="GRPB FAMILY PROTEIN"/>
    <property type="match status" value="1"/>
</dbReference>
<evidence type="ECO:0000313" key="1">
    <source>
        <dbReference type="EMBL" id="MTH54936.1"/>
    </source>
</evidence>
<evidence type="ECO:0000313" key="2">
    <source>
        <dbReference type="Proteomes" id="UP000434639"/>
    </source>
</evidence>
<dbReference type="InterPro" id="IPR007344">
    <property type="entry name" value="GrpB/CoaE"/>
</dbReference>
<organism evidence="1 2">
    <name type="scientific">Metabacillus mangrovi</name>
    <dbReference type="NCBI Taxonomy" id="1491830"/>
    <lineage>
        <taxon>Bacteria</taxon>
        <taxon>Bacillati</taxon>
        <taxon>Bacillota</taxon>
        <taxon>Bacilli</taxon>
        <taxon>Bacillales</taxon>
        <taxon>Bacillaceae</taxon>
        <taxon>Metabacillus</taxon>
    </lineage>
</organism>
<name>A0A7X2S8Z0_9BACI</name>
<dbReference type="Pfam" id="PF04229">
    <property type="entry name" value="GrpB"/>
    <property type="match status" value="1"/>
</dbReference>
<dbReference type="AlphaFoldDB" id="A0A7X2S8Z0"/>
<dbReference type="PANTHER" id="PTHR34822">
    <property type="entry name" value="GRPB DOMAIN PROTEIN (AFU_ORTHOLOGUE AFUA_1G01530)"/>
    <property type="match status" value="1"/>
</dbReference>
<dbReference type="Proteomes" id="UP000434639">
    <property type="component" value="Unassembled WGS sequence"/>
</dbReference>